<evidence type="ECO:0000259" key="5">
    <source>
        <dbReference type="Pfam" id="PF01814"/>
    </source>
</evidence>
<keyword evidence="2" id="KW-0963">Cytoplasm</keyword>
<dbReference type="NCBIfam" id="TIGR03652">
    <property type="entry name" value="FeS_repair_RIC"/>
    <property type="match status" value="1"/>
</dbReference>
<evidence type="ECO:0000313" key="7">
    <source>
        <dbReference type="Proteomes" id="UP000005089"/>
    </source>
</evidence>
<keyword evidence="7" id="KW-1185">Reference proteome</keyword>
<gene>
    <name evidence="6" type="primary">ric</name>
    <name evidence="6" type="ORF">OFBG_00608</name>
</gene>
<dbReference type="AlphaFoldDB" id="C3X8Q4"/>
<evidence type="ECO:0000256" key="3">
    <source>
        <dbReference type="ARBA" id="ARBA00022723"/>
    </source>
</evidence>
<dbReference type="Pfam" id="PF04405">
    <property type="entry name" value="ScdA_N"/>
    <property type="match status" value="1"/>
</dbReference>
<dbReference type="Pfam" id="PF01814">
    <property type="entry name" value="Hemerythrin"/>
    <property type="match status" value="1"/>
</dbReference>
<proteinExistence type="predicted"/>
<keyword evidence="4" id="KW-0408">Iron</keyword>
<dbReference type="GO" id="GO:0005737">
    <property type="term" value="C:cytoplasm"/>
    <property type="evidence" value="ECO:0007669"/>
    <property type="project" value="UniProtKB-SubCell"/>
</dbReference>
<evidence type="ECO:0000256" key="4">
    <source>
        <dbReference type="ARBA" id="ARBA00023004"/>
    </source>
</evidence>
<accession>C3X8Q4</accession>
<dbReference type="PANTHER" id="PTHR36438:SF1">
    <property type="entry name" value="IRON-SULFUR CLUSTER REPAIR PROTEIN YTFE"/>
    <property type="match status" value="1"/>
</dbReference>
<dbReference type="Proteomes" id="UP000005089">
    <property type="component" value="Unassembled WGS sequence"/>
</dbReference>
<dbReference type="STRING" id="847.BRW83_1626"/>
<name>C3X8Q4_OXAFO</name>
<evidence type="ECO:0000256" key="2">
    <source>
        <dbReference type="ARBA" id="ARBA00022490"/>
    </source>
</evidence>
<sequence>MKKFHTMTTGQIVACNYQYAAIFRHYGIDFCCQGNVPLKKACEKAGIDSQTLIKELEKEDPRAYFTVDFQSWPTDLLLDFILKFHHRRSRSEGALINELAEKVLSVHGVNHPELRAIRQLVQEAMIDLENHLGKKEQVLFPYLYEMTQSLARGLRPGSFHCGTIKSPIAVMMAEHETEGERWREIHRLTDGYTTPDDGCATYWLFMERLKLFEEGLHHHIHLENNIVFPRAIAMEQSIRQS</sequence>
<reference evidence="6 7" key="1">
    <citation type="submission" date="2009-02" db="EMBL/GenBank/DDBJ databases">
        <title>The Genome Sequence of Oxalobacter formigenes OXCC13.</title>
        <authorList>
            <consortium name="The Broad Institute Genome Sequencing Platform"/>
            <person name="Ward D."/>
            <person name="Young S.K."/>
            <person name="Kodira C.D."/>
            <person name="Zeng Q."/>
            <person name="Koehrsen M."/>
            <person name="Alvarado L."/>
            <person name="Berlin A."/>
            <person name="Borenstein D."/>
            <person name="Chen Z."/>
            <person name="Engels R."/>
            <person name="Freedman E."/>
            <person name="Gellesch M."/>
            <person name="Goldberg J."/>
            <person name="Griggs A."/>
            <person name="Gujja S."/>
            <person name="Heiman D."/>
            <person name="Hepburn T."/>
            <person name="Howarth C."/>
            <person name="Jen D."/>
            <person name="Larson L."/>
            <person name="Lewis B."/>
            <person name="Mehta T."/>
            <person name="Park D."/>
            <person name="Pearson M."/>
            <person name="Roberts A."/>
            <person name="Saif S."/>
            <person name="Shea T."/>
            <person name="Shenoy N."/>
            <person name="Sisk P."/>
            <person name="Stolte C."/>
            <person name="Sykes S."/>
            <person name="Walk T."/>
            <person name="White J."/>
            <person name="Yandava C."/>
            <person name="Allison M.J."/>
            <person name="Lander E."/>
            <person name="Nusbaum C."/>
            <person name="Galagan J."/>
            <person name="Birren B."/>
        </authorList>
    </citation>
    <scope>NUCLEOTIDE SEQUENCE [LARGE SCALE GENOMIC DNA]</scope>
    <source>
        <strain evidence="6 7">OXCC13</strain>
    </source>
</reference>
<dbReference type="EMBL" id="GG658170">
    <property type="protein sequence ID" value="EEO29580.1"/>
    <property type="molecule type" value="Genomic_DNA"/>
</dbReference>
<evidence type="ECO:0000313" key="6">
    <source>
        <dbReference type="EMBL" id="EEO29580.1"/>
    </source>
</evidence>
<dbReference type="eggNOG" id="COG2846">
    <property type="taxonomic scope" value="Bacteria"/>
</dbReference>
<dbReference type="Gene3D" id="1.20.120.520">
    <property type="entry name" value="nmb1532 protein domain like"/>
    <property type="match status" value="1"/>
</dbReference>
<organism evidence="6 7">
    <name type="scientific">Oxalobacter formigenes OXCC13</name>
    <dbReference type="NCBI Taxonomy" id="556269"/>
    <lineage>
        <taxon>Bacteria</taxon>
        <taxon>Pseudomonadati</taxon>
        <taxon>Pseudomonadota</taxon>
        <taxon>Betaproteobacteria</taxon>
        <taxon>Burkholderiales</taxon>
        <taxon>Oxalobacteraceae</taxon>
        <taxon>Oxalobacter</taxon>
    </lineage>
</organism>
<dbReference type="GeneID" id="77135481"/>
<dbReference type="GO" id="GO:0046872">
    <property type="term" value="F:metal ion binding"/>
    <property type="evidence" value="ECO:0007669"/>
    <property type="project" value="UniProtKB-KW"/>
</dbReference>
<dbReference type="OrthoDB" id="9797132at2"/>
<keyword evidence="3" id="KW-0479">Metal-binding</keyword>
<protein>
    <submittedName>
        <fullName evidence="6">Iron-sulfur cluster repair di-iron protein</fullName>
    </submittedName>
</protein>
<dbReference type="HOGENOM" id="CLU_076075_0_1_4"/>
<dbReference type="RefSeq" id="WP_005880155.1">
    <property type="nucleotide sequence ID" value="NZ_CP019430.1"/>
</dbReference>
<feature type="domain" description="Hemerythrin-like" evidence="5">
    <location>
        <begin position="81"/>
        <end position="231"/>
    </location>
</feature>
<dbReference type="PANTHER" id="PTHR36438">
    <property type="entry name" value="IRON-SULFUR CLUSTER REPAIR PROTEIN YTFE"/>
    <property type="match status" value="1"/>
</dbReference>
<evidence type="ECO:0000256" key="1">
    <source>
        <dbReference type="ARBA" id="ARBA00004496"/>
    </source>
</evidence>
<dbReference type="InterPro" id="IPR012312">
    <property type="entry name" value="Hemerythrin-like"/>
</dbReference>
<comment type="subcellular location">
    <subcellularLocation>
        <location evidence="1">Cytoplasm</location>
    </subcellularLocation>
</comment>
<dbReference type="InterPro" id="IPR019903">
    <property type="entry name" value="RIC_family"/>
</dbReference>